<dbReference type="PaxDb" id="3827-XP_004511240.1"/>
<keyword evidence="2" id="KW-1185">Reference proteome</keyword>
<dbReference type="InterPro" id="IPR036397">
    <property type="entry name" value="RNaseH_sf"/>
</dbReference>
<dbReference type="InterPro" id="IPR012337">
    <property type="entry name" value="RNaseH-like_sf"/>
</dbReference>
<dbReference type="InterPro" id="IPR002156">
    <property type="entry name" value="RNaseH_domain"/>
</dbReference>
<dbReference type="PANTHER" id="PTHR48475">
    <property type="entry name" value="RIBONUCLEASE H"/>
    <property type="match status" value="1"/>
</dbReference>
<dbReference type="OrthoDB" id="1736889at2759"/>
<gene>
    <name evidence="3" type="primary">LOC101496047</name>
</gene>
<dbReference type="GeneID" id="101496047"/>
<dbReference type="Pfam" id="PF13456">
    <property type="entry name" value="RVT_3"/>
    <property type="match status" value="1"/>
</dbReference>
<dbReference type="KEGG" id="cam:101496047"/>
<evidence type="ECO:0000259" key="1">
    <source>
        <dbReference type="Pfam" id="PF13456"/>
    </source>
</evidence>
<protein>
    <submittedName>
        <fullName evidence="3">Uncharacterized protein LOC101496047</fullName>
    </submittedName>
</protein>
<dbReference type="PANTHER" id="PTHR48475:SF1">
    <property type="entry name" value="RNASE H TYPE-1 DOMAIN-CONTAINING PROTEIN"/>
    <property type="match status" value="1"/>
</dbReference>
<dbReference type="CDD" id="cd09279">
    <property type="entry name" value="RNase_HI_like"/>
    <property type="match status" value="1"/>
</dbReference>
<reference evidence="2" key="1">
    <citation type="journal article" date="2013" name="Nat. Biotechnol.">
        <title>Draft genome sequence of chickpea (Cicer arietinum) provides a resource for trait improvement.</title>
        <authorList>
            <person name="Varshney R.K."/>
            <person name="Song C."/>
            <person name="Saxena R.K."/>
            <person name="Azam S."/>
            <person name="Yu S."/>
            <person name="Sharpe A.G."/>
            <person name="Cannon S."/>
            <person name="Baek J."/>
            <person name="Rosen B.D."/>
            <person name="Tar'an B."/>
            <person name="Millan T."/>
            <person name="Zhang X."/>
            <person name="Ramsay L.D."/>
            <person name="Iwata A."/>
            <person name="Wang Y."/>
            <person name="Nelson W."/>
            <person name="Farmer A.D."/>
            <person name="Gaur P.M."/>
            <person name="Soderlund C."/>
            <person name="Penmetsa R.V."/>
            <person name="Xu C."/>
            <person name="Bharti A.K."/>
            <person name="He W."/>
            <person name="Winter P."/>
            <person name="Zhao S."/>
            <person name="Hane J.K."/>
            <person name="Carrasquilla-Garcia N."/>
            <person name="Condie J.A."/>
            <person name="Upadhyaya H.D."/>
            <person name="Luo M.C."/>
            <person name="Thudi M."/>
            <person name="Gowda C.L."/>
            <person name="Singh N.P."/>
            <person name="Lichtenzveig J."/>
            <person name="Gali K.K."/>
            <person name="Rubio J."/>
            <person name="Nadarajan N."/>
            <person name="Dolezel J."/>
            <person name="Bansal K.C."/>
            <person name="Xu X."/>
            <person name="Edwards D."/>
            <person name="Zhang G."/>
            <person name="Kahl G."/>
            <person name="Gil J."/>
            <person name="Singh K.B."/>
            <person name="Datta S.K."/>
            <person name="Jackson S.A."/>
            <person name="Wang J."/>
            <person name="Cook D.R."/>
        </authorList>
    </citation>
    <scope>NUCLEOTIDE SEQUENCE [LARGE SCALE GENOMIC DNA]</scope>
    <source>
        <strain evidence="2">cv. CDC Frontier</strain>
    </source>
</reference>
<sequence>MALFEEVESFDKEKWTLVFDGAYNGLGHGIGVILISPENQFIPFTARLCFDCTNNIAYYEACVMGIKEAIESKVKVLEIYGDSLLVINQTKGQWETQDAKLILYHTHIKELTKCFEKITFHHIPREGNQLADTLVTLSSMFKTSIGQDVSVIKIQQKNKQAYCLSIEEEPDGMPWLYDIKSYVKNKEYPLGISENGKRVLRRLSTNFFLNGDRKSFKRFSSPWPFSLWGMVVIGLIEPKASNGH</sequence>
<organism evidence="2 3">
    <name type="scientific">Cicer arietinum</name>
    <name type="common">Chickpea</name>
    <name type="synonym">Garbanzo</name>
    <dbReference type="NCBI Taxonomy" id="3827"/>
    <lineage>
        <taxon>Eukaryota</taxon>
        <taxon>Viridiplantae</taxon>
        <taxon>Streptophyta</taxon>
        <taxon>Embryophyta</taxon>
        <taxon>Tracheophyta</taxon>
        <taxon>Spermatophyta</taxon>
        <taxon>Magnoliopsida</taxon>
        <taxon>eudicotyledons</taxon>
        <taxon>Gunneridae</taxon>
        <taxon>Pentapetalae</taxon>
        <taxon>rosids</taxon>
        <taxon>fabids</taxon>
        <taxon>Fabales</taxon>
        <taxon>Fabaceae</taxon>
        <taxon>Papilionoideae</taxon>
        <taxon>50 kb inversion clade</taxon>
        <taxon>NPAAA clade</taxon>
        <taxon>Hologalegina</taxon>
        <taxon>IRL clade</taxon>
        <taxon>Cicereae</taxon>
        <taxon>Cicer</taxon>
    </lineage>
</organism>
<dbReference type="GO" id="GO:0003676">
    <property type="term" value="F:nucleic acid binding"/>
    <property type="evidence" value="ECO:0007669"/>
    <property type="project" value="InterPro"/>
</dbReference>
<evidence type="ECO:0000313" key="3">
    <source>
        <dbReference type="RefSeq" id="XP_027192728.1"/>
    </source>
</evidence>
<accession>A0A3Q7XW54</accession>
<dbReference type="Proteomes" id="UP000087171">
    <property type="component" value="Chromosome Ca7"/>
</dbReference>
<dbReference type="RefSeq" id="XP_027192728.1">
    <property type="nucleotide sequence ID" value="XM_027336927.1"/>
</dbReference>
<dbReference type="GO" id="GO:0004523">
    <property type="term" value="F:RNA-DNA hybrid ribonuclease activity"/>
    <property type="evidence" value="ECO:0007669"/>
    <property type="project" value="InterPro"/>
</dbReference>
<feature type="domain" description="RNase H type-1" evidence="1">
    <location>
        <begin position="20"/>
        <end position="136"/>
    </location>
</feature>
<dbReference type="AlphaFoldDB" id="A0A3Q7XW54"/>
<dbReference type="Gene3D" id="3.30.420.10">
    <property type="entry name" value="Ribonuclease H-like superfamily/Ribonuclease H"/>
    <property type="match status" value="1"/>
</dbReference>
<evidence type="ECO:0000313" key="2">
    <source>
        <dbReference type="Proteomes" id="UP000087171"/>
    </source>
</evidence>
<name>A0A3Q7XW54_CICAR</name>
<reference evidence="3" key="2">
    <citation type="submission" date="2025-08" db="UniProtKB">
        <authorList>
            <consortium name="RefSeq"/>
        </authorList>
    </citation>
    <scope>IDENTIFICATION</scope>
    <source>
        <tissue evidence="3">Etiolated seedlings</tissue>
    </source>
</reference>
<dbReference type="SUPFAM" id="SSF53098">
    <property type="entry name" value="Ribonuclease H-like"/>
    <property type="match status" value="1"/>
</dbReference>
<proteinExistence type="predicted"/>